<evidence type="ECO:0000313" key="7">
    <source>
        <dbReference type="Proteomes" id="UP000320359"/>
    </source>
</evidence>
<dbReference type="PANTHER" id="PTHR11085">
    <property type="entry name" value="NAD-DEPENDENT PROTEIN DEACYLASE SIRTUIN-5, MITOCHONDRIAL-RELATED"/>
    <property type="match status" value="1"/>
</dbReference>
<dbReference type="Gene3D" id="3.40.50.1220">
    <property type="entry name" value="TPP-binding domain"/>
    <property type="match status" value="1"/>
</dbReference>
<evidence type="ECO:0000256" key="1">
    <source>
        <dbReference type="ARBA" id="ARBA00022679"/>
    </source>
</evidence>
<evidence type="ECO:0000256" key="4">
    <source>
        <dbReference type="PROSITE-ProRule" id="PRU00236"/>
    </source>
</evidence>
<dbReference type="HAMAP" id="MF_01121">
    <property type="entry name" value="Sirtuin_ClassIII"/>
    <property type="match status" value="1"/>
</dbReference>
<dbReference type="InterPro" id="IPR050134">
    <property type="entry name" value="NAD-dep_sirtuin_deacylases"/>
</dbReference>
<keyword evidence="1" id="KW-0808">Transferase</keyword>
<feature type="binding site" evidence="3">
    <location>
        <position position="60"/>
    </location>
    <ligand>
        <name>substrate</name>
    </ligand>
</feature>
<comment type="domain">
    <text evidence="3">2 residues (Tyr-57 and Arg-60) present in a large hydrophobic pocket are probably involved in substrate specificity. They are important for desuccinylation activity, but dispensable for deacetylation activity.</text>
</comment>
<feature type="binding site" evidence="3">
    <location>
        <position position="57"/>
    </location>
    <ligand>
        <name>substrate</name>
    </ligand>
</feature>
<dbReference type="EMBL" id="VJWL01000003">
    <property type="protein sequence ID" value="TRW48548.1"/>
    <property type="molecule type" value="Genomic_DNA"/>
</dbReference>
<organism evidence="6 7">
    <name type="scientific">Aliidiomarina halalkaliphila</name>
    <dbReference type="NCBI Taxonomy" id="2593535"/>
    <lineage>
        <taxon>Bacteria</taxon>
        <taxon>Pseudomonadati</taxon>
        <taxon>Pseudomonadota</taxon>
        <taxon>Gammaproteobacteria</taxon>
        <taxon>Alteromonadales</taxon>
        <taxon>Idiomarinaceae</taxon>
        <taxon>Aliidiomarina</taxon>
    </lineage>
</organism>
<keyword evidence="3" id="KW-0963">Cytoplasm</keyword>
<dbReference type="GO" id="GO:0017136">
    <property type="term" value="F:histone deacetylase activity, NAD-dependent"/>
    <property type="evidence" value="ECO:0007669"/>
    <property type="project" value="TreeGrafter"/>
</dbReference>
<dbReference type="PANTHER" id="PTHR11085:SF4">
    <property type="entry name" value="NAD-DEPENDENT PROTEIN DEACYLASE"/>
    <property type="match status" value="1"/>
</dbReference>
<evidence type="ECO:0000256" key="2">
    <source>
        <dbReference type="ARBA" id="ARBA00023027"/>
    </source>
</evidence>
<dbReference type="InterPro" id="IPR003000">
    <property type="entry name" value="Sirtuin"/>
</dbReference>
<feature type="binding site" evidence="3">
    <location>
        <begin position="13"/>
        <end position="32"/>
    </location>
    <ligand>
        <name>NAD(+)</name>
        <dbReference type="ChEBI" id="CHEBI:57540"/>
    </ligand>
</feature>
<comment type="similarity">
    <text evidence="3">Belongs to the sirtuin family. Class III subfamily.</text>
</comment>
<evidence type="ECO:0000313" key="6">
    <source>
        <dbReference type="EMBL" id="TRW48548.1"/>
    </source>
</evidence>
<evidence type="ECO:0000259" key="5">
    <source>
        <dbReference type="PROSITE" id="PS50305"/>
    </source>
</evidence>
<dbReference type="Gene3D" id="3.30.1600.10">
    <property type="entry name" value="SIR2/SIRT2 'Small Domain"/>
    <property type="match status" value="1"/>
</dbReference>
<dbReference type="Pfam" id="PF02146">
    <property type="entry name" value="SIR2"/>
    <property type="match status" value="1"/>
</dbReference>
<comment type="caution">
    <text evidence="6">The sequence shown here is derived from an EMBL/GenBank/DDBJ whole genome shotgun (WGS) entry which is preliminary data.</text>
</comment>
<comment type="function">
    <text evidence="3">NAD-dependent lysine deacetylase and desuccinylase that specifically removes acetyl and succinyl groups on target proteins. Modulates the activities of several proteins which are inactive in their acylated form.</text>
</comment>
<reference evidence="6 7" key="1">
    <citation type="submission" date="2019-07" db="EMBL/GenBank/DDBJ databases">
        <authorList>
            <person name="Yang M."/>
            <person name="Zhao D."/>
            <person name="Xiang H."/>
        </authorList>
    </citation>
    <scope>NUCLEOTIDE SEQUENCE [LARGE SCALE GENOMIC DNA]</scope>
    <source>
        <strain evidence="6 7">IM1326</strain>
    </source>
</reference>
<dbReference type="InterPro" id="IPR026591">
    <property type="entry name" value="Sirtuin_cat_small_dom_sf"/>
</dbReference>
<keyword evidence="7" id="KW-1185">Reference proteome</keyword>
<proteinExistence type="inferred from homology"/>
<feature type="domain" description="Deacetylase sirtuin-type" evidence="5">
    <location>
        <begin position="1"/>
        <end position="229"/>
    </location>
</feature>
<dbReference type="GO" id="GO:0036054">
    <property type="term" value="F:protein-malonyllysine demalonylase activity"/>
    <property type="evidence" value="ECO:0007669"/>
    <property type="project" value="InterPro"/>
</dbReference>
<gene>
    <name evidence="3" type="primary">cobB</name>
    <name evidence="6" type="ORF">FM042_09400</name>
</gene>
<dbReference type="EC" id="2.3.1.286" evidence="3"/>
<dbReference type="InterPro" id="IPR026590">
    <property type="entry name" value="Ssirtuin_cat_dom"/>
</dbReference>
<dbReference type="Proteomes" id="UP000320359">
    <property type="component" value="Unassembled WGS sequence"/>
</dbReference>
<sequence>MVNQRKKLVVLSGAGVSAESGLGTFRDNGGLWNNHSVYDVATPEAFHNNPELVLDFYNQRRRDVYKAQPNPAHLALAEAERDFDVTVITQNVDDLHERAGSTDVYHVHGLVTQARSSLTDEVFELEGKDIHLGDTCPKGAQLRPHVVWFGEFIYHMDEAIGFVEQADIVIVVGTSLKVFPFANLVDYARADAQCFLVTQDIDAVPYGFQYKQGPASTVIPQLLAELTLS</sequence>
<dbReference type="GO" id="GO:0005737">
    <property type="term" value="C:cytoplasm"/>
    <property type="evidence" value="ECO:0007669"/>
    <property type="project" value="UniProtKB-SubCell"/>
</dbReference>
<feature type="binding site" evidence="3">
    <location>
        <begin position="90"/>
        <end position="93"/>
    </location>
    <ligand>
        <name>NAD(+)</name>
        <dbReference type="ChEBI" id="CHEBI:57540"/>
    </ligand>
</feature>
<comment type="catalytic activity">
    <reaction evidence="3">
        <text>N(6)-acetyl-L-lysyl-[protein] + NAD(+) + H2O = 2''-O-acetyl-ADP-D-ribose + nicotinamide + L-lysyl-[protein]</text>
        <dbReference type="Rhea" id="RHEA:43636"/>
        <dbReference type="Rhea" id="RHEA-COMP:9752"/>
        <dbReference type="Rhea" id="RHEA-COMP:10731"/>
        <dbReference type="ChEBI" id="CHEBI:15377"/>
        <dbReference type="ChEBI" id="CHEBI:17154"/>
        <dbReference type="ChEBI" id="CHEBI:29969"/>
        <dbReference type="ChEBI" id="CHEBI:57540"/>
        <dbReference type="ChEBI" id="CHEBI:61930"/>
        <dbReference type="ChEBI" id="CHEBI:83767"/>
        <dbReference type="EC" id="2.3.1.286"/>
    </reaction>
</comment>
<accession>A0A552X0G9</accession>
<dbReference type="InterPro" id="IPR029035">
    <property type="entry name" value="DHS-like_NAD/FAD-binding_dom"/>
</dbReference>
<protein>
    <recommendedName>
        <fullName evidence="3">NAD-dependent protein deacylase</fullName>
        <ecNumber evidence="3">2.3.1.286</ecNumber>
    </recommendedName>
    <alternativeName>
        <fullName evidence="3">Regulatory protein SIR2 homolog</fullName>
    </alternativeName>
</protein>
<dbReference type="GO" id="GO:0036055">
    <property type="term" value="F:protein-succinyllysine desuccinylase activity"/>
    <property type="evidence" value="ECO:0007669"/>
    <property type="project" value="UniProtKB-UniRule"/>
</dbReference>
<feature type="binding site" evidence="3">
    <location>
        <begin position="173"/>
        <end position="175"/>
    </location>
    <ligand>
        <name>NAD(+)</name>
        <dbReference type="ChEBI" id="CHEBI:57540"/>
    </ligand>
</feature>
<comment type="catalytic activity">
    <reaction evidence="3">
        <text>N(6)-succinyl-L-lysyl-[protein] + NAD(+) + H2O = 2''-O-succinyl-ADP-D-ribose + nicotinamide + L-lysyl-[protein]</text>
        <dbReference type="Rhea" id="RHEA:47668"/>
        <dbReference type="Rhea" id="RHEA-COMP:9752"/>
        <dbReference type="Rhea" id="RHEA-COMP:11877"/>
        <dbReference type="ChEBI" id="CHEBI:15377"/>
        <dbReference type="ChEBI" id="CHEBI:17154"/>
        <dbReference type="ChEBI" id="CHEBI:29969"/>
        <dbReference type="ChEBI" id="CHEBI:57540"/>
        <dbReference type="ChEBI" id="CHEBI:87830"/>
        <dbReference type="ChEBI" id="CHEBI:87832"/>
    </reaction>
</comment>
<evidence type="ECO:0000256" key="3">
    <source>
        <dbReference type="HAMAP-Rule" id="MF_01121"/>
    </source>
</evidence>
<comment type="subcellular location">
    <subcellularLocation>
        <location evidence="3">Cytoplasm</location>
    </subcellularLocation>
</comment>
<dbReference type="RefSeq" id="WP_143236340.1">
    <property type="nucleotide sequence ID" value="NZ_VJWL01000003.1"/>
</dbReference>
<feature type="binding site" evidence="3">
    <location>
        <position position="215"/>
    </location>
    <ligand>
        <name>NAD(+)</name>
        <dbReference type="ChEBI" id="CHEBI:57540"/>
    </ligand>
</feature>
<dbReference type="InterPro" id="IPR027546">
    <property type="entry name" value="Sirtuin_class_III"/>
</dbReference>
<dbReference type="GO" id="GO:0070403">
    <property type="term" value="F:NAD+ binding"/>
    <property type="evidence" value="ECO:0007669"/>
    <property type="project" value="UniProtKB-UniRule"/>
</dbReference>
<dbReference type="AlphaFoldDB" id="A0A552X0G9"/>
<feature type="active site" description="Proton acceptor" evidence="3">
    <location>
        <position position="108"/>
    </location>
</feature>
<dbReference type="OrthoDB" id="9800582at2"/>
<comment type="caution">
    <text evidence="3 4">Lacks conserved residue(s) required for the propagation of feature annotation.</text>
</comment>
<dbReference type="PROSITE" id="PS50305">
    <property type="entry name" value="SIRTUIN"/>
    <property type="match status" value="1"/>
</dbReference>
<dbReference type="SUPFAM" id="SSF52467">
    <property type="entry name" value="DHS-like NAD/FAD-binding domain"/>
    <property type="match status" value="1"/>
</dbReference>
<name>A0A552X0G9_9GAMM</name>
<keyword evidence="2 3" id="KW-0520">NAD</keyword>